<comment type="caution">
    <text evidence="1">The sequence shown here is derived from an EMBL/GenBank/DDBJ whole genome shotgun (WGS) entry which is preliminary data.</text>
</comment>
<proteinExistence type="predicted"/>
<dbReference type="Proteomes" id="UP001163324">
    <property type="component" value="Chromosome 6"/>
</dbReference>
<organism evidence="1 2">
    <name type="scientific">Trichothecium roseum</name>
    <dbReference type="NCBI Taxonomy" id="47278"/>
    <lineage>
        <taxon>Eukaryota</taxon>
        <taxon>Fungi</taxon>
        <taxon>Dikarya</taxon>
        <taxon>Ascomycota</taxon>
        <taxon>Pezizomycotina</taxon>
        <taxon>Sordariomycetes</taxon>
        <taxon>Hypocreomycetidae</taxon>
        <taxon>Hypocreales</taxon>
        <taxon>Hypocreales incertae sedis</taxon>
        <taxon>Trichothecium</taxon>
    </lineage>
</organism>
<evidence type="ECO:0000313" key="2">
    <source>
        <dbReference type="Proteomes" id="UP001163324"/>
    </source>
</evidence>
<accession>A0ACC0UW18</accession>
<reference evidence="1" key="1">
    <citation type="submission" date="2022-10" db="EMBL/GenBank/DDBJ databases">
        <title>Complete Genome of Trichothecium roseum strain YXFP-22015, a Plant Pathogen Isolated from Citrus.</title>
        <authorList>
            <person name="Wang Y."/>
            <person name="Zhu L."/>
        </authorList>
    </citation>
    <scope>NUCLEOTIDE SEQUENCE</scope>
    <source>
        <strain evidence="1">YXFP-22015</strain>
    </source>
</reference>
<gene>
    <name evidence="1" type="ORF">N3K66_006654</name>
</gene>
<dbReference type="EMBL" id="CM047945">
    <property type="protein sequence ID" value="KAI9898294.1"/>
    <property type="molecule type" value="Genomic_DNA"/>
</dbReference>
<sequence length="531" mass="56027">MAVGTAAADPTWPSPIDELEEIMFQIHSFKARKFADTINPCGNEASGPGRLNAAEWLRTGFHDMSTGSVFFGTGGLDGSLQYELTSSENKGPGLQTTLEFMAPYVSKRSSLSDLMAAGVYASVRSCGGPVVPVRAGRVDATAKGSSGVPQPQNSIQTFESQFARMGFEPREMIQLVACGHSLGGVHKAEFPDMVIEEDLIDGMNALDKTLAKFDNSVVVEYLNGTTRNPLVIGPSGRVGKNSDLKVFSRDGNITMEDMADPQAFNDACKIVLQKMIEVVPAGVELSDPIAPYTVKPVDLQLTLSSDGVSLDLTGYIRVRTTDLAKDGIESITVTYKDRKGGSDCGTSGCRISATVQGAGQGLDDSFAFFPIEAAIPTSSGISSFTVTLNKADGTGELHDNNGEQYPLQDAILLQPPQSCVLGSSGALTATAAVRNDRKGRGAKALVSYKEAQANSPVPRLREATFELGEGDCVGDYTLFSANYTIVGGVAYESRIDVVNGDVSDSFKSAADLGGTCRPFGGNGTCATSTNY</sequence>
<evidence type="ECO:0000313" key="1">
    <source>
        <dbReference type="EMBL" id="KAI9898294.1"/>
    </source>
</evidence>
<keyword evidence="2" id="KW-1185">Reference proteome</keyword>
<name>A0ACC0UW18_9HYPO</name>
<protein>
    <submittedName>
        <fullName evidence="1">Uncharacterized protein</fullName>
    </submittedName>
</protein>